<feature type="domain" description="Ketopantoate reductase C-terminal" evidence="11">
    <location>
        <begin position="175"/>
        <end position="289"/>
    </location>
</feature>
<evidence type="ECO:0000256" key="4">
    <source>
        <dbReference type="ARBA" id="ARBA00019465"/>
    </source>
</evidence>
<dbReference type="Pfam" id="PF08546">
    <property type="entry name" value="ApbA_C"/>
    <property type="match status" value="1"/>
</dbReference>
<dbReference type="PANTHER" id="PTHR21708">
    <property type="entry name" value="PROBABLE 2-DEHYDROPANTOATE 2-REDUCTASE"/>
    <property type="match status" value="1"/>
</dbReference>
<keyword evidence="13" id="KW-1185">Reference proteome</keyword>
<dbReference type="GO" id="GO:0005737">
    <property type="term" value="C:cytoplasm"/>
    <property type="evidence" value="ECO:0007669"/>
    <property type="project" value="TreeGrafter"/>
</dbReference>
<dbReference type="Pfam" id="PF02558">
    <property type="entry name" value="ApbA"/>
    <property type="match status" value="1"/>
</dbReference>
<comment type="similarity">
    <text evidence="2 9">Belongs to the ketopantoate reductase family.</text>
</comment>
<evidence type="ECO:0000256" key="8">
    <source>
        <dbReference type="ARBA" id="ARBA00048793"/>
    </source>
</evidence>
<dbReference type="SUPFAM" id="SSF48179">
    <property type="entry name" value="6-phosphogluconate dehydrogenase C-terminal domain-like"/>
    <property type="match status" value="1"/>
</dbReference>
<protein>
    <recommendedName>
        <fullName evidence="4 9">2-dehydropantoate 2-reductase</fullName>
        <ecNumber evidence="3 9">1.1.1.169</ecNumber>
    </recommendedName>
    <alternativeName>
        <fullName evidence="7 9">Ketopantoate reductase</fullName>
    </alternativeName>
</protein>
<dbReference type="SUPFAM" id="SSF51735">
    <property type="entry name" value="NAD(P)-binding Rossmann-fold domains"/>
    <property type="match status" value="1"/>
</dbReference>
<dbReference type="Gene3D" id="3.40.50.720">
    <property type="entry name" value="NAD(P)-binding Rossmann-like Domain"/>
    <property type="match status" value="1"/>
</dbReference>
<comment type="catalytic activity">
    <reaction evidence="8 9">
        <text>(R)-pantoate + NADP(+) = 2-dehydropantoate + NADPH + H(+)</text>
        <dbReference type="Rhea" id="RHEA:16233"/>
        <dbReference type="ChEBI" id="CHEBI:11561"/>
        <dbReference type="ChEBI" id="CHEBI:15378"/>
        <dbReference type="ChEBI" id="CHEBI:15980"/>
        <dbReference type="ChEBI" id="CHEBI:57783"/>
        <dbReference type="ChEBI" id="CHEBI:58349"/>
        <dbReference type="EC" id="1.1.1.169"/>
    </reaction>
</comment>
<keyword evidence="6 9" id="KW-0560">Oxidoreductase</keyword>
<dbReference type="GO" id="GO:0008677">
    <property type="term" value="F:2-dehydropantoate 2-reductase activity"/>
    <property type="evidence" value="ECO:0007669"/>
    <property type="project" value="UniProtKB-EC"/>
</dbReference>
<dbReference type="InterPro" id="IPR008927">
    <property type="entry name" value="6-PGluconate_DH-like_C_sf"/>
</dbReference>
<dbReference type="OrthoDB" id="9800163at2"/>
<evidence type="ECO:0000256" key="2">
    <source>
        <dbReference type="ARBA" id="ARBA00007870"/>
    </source>
</evidence>
<dbReference type="AlphaFoldDB" id="A0A5M4B640"/>
<evidence type="ECO:0000256" key="7">
    <source>
        <dbReference type="ARBA" id="ARBA00032024"/>
    </source>
</evidence>
<evidence type="ECO:0000259" key="10">
    <source>
        <dbReference type="Pfam" id="PF02558"/>
    </source>
</evidence>
<organism evidence="12 13">
    <name type="scientific">Prolixibacter bellariivorans</name>
    <dbReference type="NCBI Taxonomy" id="314319"/>
    <lineage>
        <taxon>Bacteria</taxon>
        <taxon>Pseudomonadati</taxon>
        <taxon>Bacteroidota</taxon>
        <taxon>Bacteroidia</taxon>
        <taxon>Marinilabiliales</taxon>
        <taxon>Prolixibacteraceae</taxon>
        <taxon>Prolixibacter</taxon>
    </lineage>
</organism>
<proteinExistence type="inferred from homology"/>
<dbReference type="PANTHER" id="PTHR21708:SF26">
    <property type="entry name" value="2-DEHYDROPANTOATE 2-REDUCTASE"/>
    <property type="match status" value="1"/>
</dbReference>
<evidence type="ECO:0000313" key="13">
    <source>
        <dbReference type="Proteomes" id="UP000391834"/>
    </source>
</evidence>
<evidence type="ECO:0000256" key="1">
    <source>
        <dbReference type="ARBA" id="ARBA00004994"/>
    </source>
</evidence>
<sequence>MDNEKIYIIGAGAIGKALAVFLRSENRDVTLIRGRVDDIPAEEEVITVTNGENQKFEQEITTTTFSNLSAIDGIVLVTTKAFANEMLAAKLKSKKGRFSVVLLQNGLNVERPFEDFDQLYRCVLFSTSQIISTNQVSFKSVTASPVGIINGTETVLNSIVGQISTVHFAFRSEFNIVKYVWDKAIINCAFNSICPLLEVDNGIFHTNPEALEVAEIIIRECVALADKLGIAVHSGEIKEKLLQISQRAAGQLISTYEDIRNNRRTEIESLNLEMARLADEAGVPGLVTNTRLLGEMIRIKSKIRIEQIETI</sequence>
<dbReference type="InterPro" id="IPR036291">
    <property type="entry name" value="NAD(P)-bd_dom_sf"/>
</dbReference>
<dbReference type="NCBIfam" id="TIGR00745">
    <property type="entry name" value="apbA_panE"/>
    <property type="match status" value="1"/>
</dbReference>
<evidence type="ECO:0000313" key="12">
    <source>
        <dbReference type="EMBL" id="GET35207.1"/>
    </source>
</evidence>
<gene>
    <name evidence="12" type="ORF">PbJCM13498_40700</name>
</gene>
<evidence type="ECO:0000256" key="6">
    <source>
        <dbReference type="ARBA" id="ARBA00023002"/>
    </source>
</evidence>
<accession>A0A5M4B640</accession>
<dbReference type="GO" id="GO:0015940">
    <property type="term" value="P:pantothenate biosynthetic process"/>
    <property type="evidence" value="ECO:0007669"/>
    <property type="project" value="UniProtKB-UniPathway"/>
</dbReference>
<dbReference type="InterPro" id="IPR013328">
    <property type="entry name" value="6PGD_dom2"/>
</dbReference>
<dbReference type="Proteomes" id="UP000391834">
    <property type="component" value="Unassembled WGS sequence"/>
</dbReference>
<feature type="domain" description="Ketopantoate reductase N-terminal" evidence="10">
    <location>
        <begin position="6"/>
        <end position="137"/>
    </location>
</feature>
<dbReference type="RefSeq" id="WP_025866093.1">
    <property type="nucleotide sequence ID" value="NZ_BLAX01000001.1"/>
</dbReference>
<dbReference type="Gene3D" id="1.10.1040.10">
    <property type="entry name" value="N-(1-d-carboxylethyl)-l-norvaline Dehydrogenase, domain 2"/>
    <property type="match status" value="1"/>
</dbReference>
<comment type="function">
    <text evidence="9">Catalyzes the NADPH-dependent reduction of ketopantoate into pantoic acid.</text>
</comment>
<keyword evidence="9" id="KW-0566">Pantothenate biosynthesis</keyword>
<dbReference type="InterPro" id="IPR013752">
    <property type="entry name" value="KPA_reductase"/>
</dbReference>
<comment type="pathway">
    <text evidence="1 9">Cofactor biosynthesis; (R)-pantothenate biosynthesis; (R)-pantoate from 3-methyl-2-oxobutanoate: step 2/2.</text>
</comment>
<reference evidence="12 13" key="1">
    <citation type="submission" date="2019-10" db="EMBL/GenBank/DDBJ databases">
        <title>Prolixibacter strains distinguished by the presence of nitrate reductase genes were adept at nitrate-dependent anaerobic corrosion of metallic iron and carbon steel.</title>
        <authorList>
            <person name="Iino T."/>
            <person name="Shono N."/>
            <person name="Ito K."/>
            <person name="Nakamura R."/>
            <person name="Sueoka K."/>
            <person name="Harayama S."/>
            <person name="Ohkuma M."/>
        </authorList>
    </citation>
    <scope>NUCLEOTIDE SEQUENCE [LARGE SCALE GENOMIC DNA]</scope>
    <source>
        <strain evidence="12 13">JCM 13498</strain>
    </source>
</reference>
<dbReference type="UniPathway" id="UPA00028">
    <property type="reaction ID" value="UER00004"/>
</dbReference>
<dbReference type="InterPro" id="IPR013332">
    <property type="entry name" value="KPR_N"/>
</dbReference>
<evidence type="ECO:0000256" key="3">
    <source>
        <dbReference type="ARBA" id="ARBA00013014"/>
    </source>
</evidence>
<dbReference type="InterPro" id="IPR003710">
    <property type="entry name" value="ApbA"/>
</dbReference>
<dbReference type="InterPro" id="IPR051402">
    <property type="entry name" value="KPR-Related"/>
</dbReference>
<evidence type="ECO:0000256" key="9">
    <source>
        <dbReference type="RuleBase" id="RU362068"/>
    </source>
</evidence>
<dbReference type="EMBL" id="BLAX01000001">
    <property type="protein sequence ID" value="GET35207.1"/>
    <property type="molecule type" value="Genomic_DNA"/>
</dbReference>
<evidence type="ECO:0000256" key="5">
    <source>
        <dbReference type="ARBA" id="ARBA00022857"/>
    </source>
</evidence>
<keyword evidence="5 9" id="KW-0521">NADP</keyword>
<dbReference type="EC" id="1.1.1.169" evidence="3 9"/>
<evidence type="ECO:0000259" key="11">
    <source>
        <dbReference type="Pfam" id="PF08546"/>
    </source>
</evidence>
<name>A0A5M4B640_9BACT</name>
<comment type="caution">
    <text evidence="12">The sequence shown here is derived from an EMBL/GenBank/DDBJ whole genome shotgun (WGS) entry which is preliminary data.</text>
</comment>